<dbReference type="Proteomes" id="UP000042958">
    <property type="component" value="Unassembled WGS sequence"/>
</dbReference>
<keyword evidence="4" id="KW-0539">Nucleus</keyword>
<feature type="domain" description="Zn(2)-C6 fungal-type" evidence="6">
    <location>
        <begin position="14"/>
        <end position="42"/>
    </location>
</feature>
<evidence type="ECO:0000313" key="8">
    <source>
        <dbReference type="Proteomes" id="UP000042958"/>
    </source>
</evidence>
<dbReference type="SUPFAM" id="SSF57701">
    <property type="entry name" value="Zn2/Cys6 DNA-binding domain"/>
    <property type="match status" value="1"/>
</dbReference>
<gene>
    <name evidence="7" type="ORF">PMG11_07850</name>
</gene>
<dbReference type="SMART" id="SM00066">
    <property type="entry name" value="GAL4"/>
    <property type="match status" value="1"/>
</dbReference>
<keyword evidence="8" id="KW-1185">Reference proteome</keyword>
<keyword evidence="2" id="KW-0238">DNA-binding</keyword>
<dbReference type="Pfam" id="PF00172">
    <property type="entry name" value="Zn_clus"/>
    <property type="match status" value="1"/>
</dbReference>
<dbReference type="PROSITE" id="PS00463">
    <property type="entry name" value="ZN2_CY6_FUNGAL_1"/>
    <property type="match status" value="1"/>
</dbReference>
<dbReference type="EMBL" id="CDHK01000007">
    <property type="protein sequence ID" value="CEJ59219.1"/>
    <property type="molecule type" value="Genomic_DNA"/>
</dbReference>
<reference evidence="8" key="1">
    <citation type="journal article" date="2015" name="Genome Announc.">
        <title>Draft genome sequence of the fungus Penicillium brasilianum MG11.</title>
        <authorList>
            <person name="Horn F."/>
            <person name="Linde J."/>
            <person name="Mattern D.J."/>
            <person name="Walther G."/>
            <person name="Guthke R."/>
            <person name="Brakhage A.A."/>
            <person name="Valiante V."/>
        </authorList>
    </citation>
    <scope>NUCLEOTIDE SEQUENCE [LARGE SCALE GENOMIC DNA]</scope>
    <source>
        <strain evidence="8">MG11</strain>
    </source>
</reference>
<dbReference type="InterPro" id="IPR001138">
    <property type="entry name" value="Zn2Cys6_DnaBD"/>
</dbReference>
<dbReference type="GO" id="GO:0008270">
    <property type="term" value="F:zinc ion binding"/>
    <property type="evidence" value="ECO:0007669"/>
    <property type="project" value="InterPro"/>
</dbReference>
<organism evidence="7 8">
    <name type="scientific">Penicillium brasilianum</name>
    <dbReference type="NCBI Taxonomy" id="104259"/>
    <lineage>
        <taxon>Eukaryota</taxon>
        <taxon>Fungi</taxon>
        <taxon>Dikarya</taxon>
        <taxon>Ascomycota</taxon>
        <taxon>Pezizomycotina</taxon>
        <taxon>Eurotiomycetes</taxon>
        <taxon>Eurotiomycetidae</taxon>
        <taxon>Eurotiales</taxon>
        <taxon>Aspergillaceae</taxon>
        <taxon>Penicillium</taxon>
    </lineage>
</organism>
<dbReference type="PANTHER" id="PTHR38791">
    <property type="entry name" value="ZN(II)2CYS6 TRANSCRIPTION FACTOR (EUROFUNG)-RELATED-RELATED"/>
    <property type="match status" value="1"/>
</dbReference>
<dbReference type="GO" id="GO:0000981">
    <property type="term" value="F:DNA-binding transcription factor activity, RNA polymerase II-specific"/>
    <property type="evidence" value="ECO:0007669"/>
    <property type="project" value="InterPro"/>
</dbReference>
<dbReference type="Gene3D" id="4.10.240.10">
    <property type="entry name" value="Zn(2)-C6 fungal-type DNA-binding domain"/>
    <property type="match status" value="1"/>
</dbReference>
<evidence type="ECO:0000256" key="3">
    <source>
        <dbReference type="ARBA" id="ARBA00023163"/>
    </source>
</evidence>
<dbReference type="PROSITE" id="PS50048">
    <property type="entry name" value="ZN2_CY6_FUNGAL_2"/>
    <property type="match status" value="1"/>
</dbReference>
<dbReference type="CDD" id="cd00067">
    <property type="entry name" value="GAL4"/>
    <property type="match status" value="1"/>
</dbReference>
<sequence>MSPPKPVRARTSRSCGNCRAVKRRCDQQLPHCGQCVRMRETCPGYRDEWDLVFRDQTNQTIKRTNEKRARSAATAGANDVPAPARELSPNPDQIGINYFLSNFVLGGPSSSRGYLNYIPSVYVNDGEHPTLVASLAAVGLVALANSTQQPELVTHARAKYMEAIHNVNNALASPSESIKDSTLMSVISLGMFEQVSGFETWVQHVEGAAALVVARGKSQFSSPVTIRMFNQVRADLVIASLHGTKPISRDMLELQEEAAKHTDTASAFWQIGILGTRCANLLFALRESTGGRRSAEFLKEATSIERDLQRNVESLAIEEPYTTTQEPSGDPSIILNGRVDRYQDIWAIRVWNNSRNLHMILCEMICYLLNRILGQNPASSLHSSMNYRLQETLQTLSRLGNDFLATIPQALEISSSPSDPRPSLDLSFRGNISGGYMLTWGLYMVGKCAVTTKETRKWIIQRLQSIGSNAGTSVALQLVEDIIKIDQLTAS</sequence>
<dbReference type="OrthoDB" id="4220372at2759"/>
<evidence type="ECO:0000259" key="6">
    <source>
        <dbReference type="PROSITE" id="PS50048"/>
    </source>
</evidence>
<evidence type="ECO:0000256" key="2">
    <source>
        <dbReference type="ARBA" id="ARBA00023125"/>
    </source>
</evidence>
<dbReference type="InterPro" id="IPR036864">
    <property type="entry name" value="Zn2-C6_fun-type_DNA-bd_sf"/>
</dbReference>
<evidence type="ECO:0000256" key="1">
    <source>
        <dbReference type="ARBA" id="ARBA00023015"/>
    </source>
</evidence>
<dbReference type="AlphaFoldDB" id="A0A0F7TR75"/>
<evidence type="ECO:0000256" key="4">
    <source>
        <dbReference type="ARBA" id="ARBA00023242"/>
    </source>
</evidence>
<feature type="region of interest" description="Disordered" evidence="5">
    <location>
        <begin position="65"/>
        <end position="86"/>
    </location>
</feature>
<dbReference type="InterPro" id="IPR021858">
    <property type="entry name" value="Fun_TF"/>
</dbReference>
<proteinExistence type="predicted"/>
<protein>
    <recommendedName>
        <fullName evidence="6">Zn(2)-C6 fungal-type domain-containing protein</fullName>
    </recommendedName>
</protein>
<accession>A0A0F7TR75</accession>
<dbReference type="InterPro" id="IPR053175">
    <property type="entry name" value="DHMBA_Reg_Transcription_Factor"/>
</dbReference>
<keyword evidence="3" id="KW-0804">Transcription</keyword>
<evidence type="ECO:0000256" key="5">
    <source>
        <dbReference type="SAM" id="MobiDB-lite"/>
    </source>
</evidence>
<keyword evidence="1" id="KW-0805">Transcription regulation</keyword>
<evidence type="ECO:0000313" key="7">
    <source>
        <dbReference type="EMBL" id="CEJ59219.1"/>
    </source>
</evidence>
<dbReference type="PANTHER" id="PTHR38791:SF5">
    <property type="entry name" value="TRANSCRIPTION FACTOR DBAG-RELATED"/>
    <property type="match status" value="1"/>
</dbReference>
<dbReference type="GO" id="GO:0003677">
    <property type="term" value="F:DNA binding"/>
    <property type="evidence" value="ECO:0007669"/>
    <property type="project" value="UniProtKB-KW"/>
</dbReference>
<dbReference type="Pfam" id="PF11951">
    <property type="entry name" value="Fungal_trans_2"/>
    <property type="match status" value="1"/>
</dbReference>
<dbReference type="STRING" id="104259.A0A0F7TR75"/>
<name>A0A0F7TR75_PENBI</name>